<keyword evidence="1" id="KW-0472">Membrane</keyword>
<keyword evidence="1" id="KW-0812">Transmembrane</keyword>
<protein>
    <recommendedName>
        <fullName evidence="2">HTH LytTR-type domain-containing protein</fullName>
    </recommendedName>
</protein>
<dbReference type="Pfam" id="PF04397">
    <property type="entry name" value="LytTR"/>
    <property type="match status" value="1"/>
</dbReference>
<dbReference type="InterPro" id="IPR012379">
    <property type="entry name" value="LytTR_MHYE"/>
</dbReference>
<dbReference type="RefSeq" id="WP_012522740.1">
    <property type="nucleotide sequence ID" value="NC_011144.1"/>
</dbReference>
<dbReference type="KEGG" id="pzu:PHZ_c2188"/>
<keyword evidence="1" id="KW-1133">Transmembrane helix</keyword>
<dbReference type="InterPro" id="IPR046947">
    <property type="entry name" value="LytR-like"/>
</dbReference>
<dbReference type="PANTHER" id="PTHR37299">
    <property type="entry name" value="TRANSCRIPTIONAL REGULATOR-RELATED"/>
    <property type="match status" value="1"/>
</dbReference>
<dbReference type="Proteomes" id="UP000001868">
    <property type="component" value="Chromosome"/>
</dbReference>
<dbReference type="OrthoDB" id="9781059at2"/>
<evidence type="ECO:0000313" key="3">
    <source>
        <dbReference type="EMBL" id="ACG78599.1"/>
    </source>
</evidence>
<sequence>MAAAAAIALTVAVFNTLNVLDERERIGRPIPAWEPAVWEGTSVVVLLALLPAVLWVTRRAWPLTAPPLRWLGIHAATLLAMSLLHVLGMGALRGVIYRGLGDAYDPLLPLRDWPYELRQDLPVYAVLVALYVGWTALGQRKEAGRAPPEVLEVRDGARRRFVALSDVLWVEAAGNYVELNRQAGPVLHRASLTQLERQLADAGFVRIHRSRLVRRDAVAEIASKPSGDFTVRLADGRELAGSRRYRRPLLDR</sequence>
<dbReference type="PANTHER" id="PTHR37299:SF1">
    <property type="entry name" value="STAGE 0 SPORULATION PROTEIN A HOMOLOG"/>
    <property type="match status" value="1"/>
</dbReference>
<dbReference type="PIRSF" id="PIRSF031767">
    <property type="entry name" value="MHYE_LytTR"/>
    <property type="match status" value="1"/>
</dbReference>
<proteinExistence type="predicted"/>
<dbReference type="eggNOG" id="COG3279">
    <property type="taxonomic scope" value="Bacteria"/>
</dbReference>
<dbReference type="PROSITE" id="PS50930">
    <property type="entry name" value="HTH_LYTTR"/>
    <property type="match status" value="1"/>
</dbReference>
<dbReference type="SMART" id="SM00850">
    <property type="entry name" value="LytTR"/>
    <property type="match status" value="1"/>
</dbReference>
<dbReference type="GO" id="GO:0000156">
    <property type="term" value="F:phosphorelay response regulator activity"/>
    <property type="evidence" value="ECO:0007669"/>
    <property type="project" value="InterPro"/>
</dbReference>
<dbReference type="STRING" id="450851.PHZ_c2188"/>
<feature type="transmembrane region" description="Helical" evidence="1">
    <location>
        <begin position="35"/>
        <end position="56"/>
    </location>
</feature>
<feature type="transmembrane region" description="Helical" evidence="1">
    <location>
        <begin position="68"/>
        <end position="92"/>
    </location>
</feature>
<evidence type="ECO:0000256" key="1">
    <source>
        <dbReference type="SAM" id="Phobius"/>
    </source>
</evidence>
<dbReference type="EMBL" id="CP000747">
    <property type="protein sequence ID" value="ACG78599.1"/>
    <property type="molecule type" value="Genomic_DNA"/>
</dbReference>
<dbReference type="HOGENOM" id="CLU_065817_0_0_5"/>
<dbReference type="InterPro" id="IPR007492">
    <property type="entry name" value="LytTR_DNA-bd_dom"/>
</dbReference>
<evidence type="ECO:0000313" key="4">
    <source>
        <dbReference type="Proteomes" id="UP000001868"/>
    </source>
</evidence>
<keyword evidence="4" id="KW-1185">Reference proteome</keyword>
<feature type="transmembrane region" description="Helical" evidence="1">
    <location>
        <begin position="121"/>
        <end position="137"/>
    </location>
</feature>
<feature type="domain" description="HTH LytTR-type" evidence="2">
    <location>
        <begin position="151"/>
        <end position="252"/>
    </location>
</feature>
<gene>
    <name evidence="3" type="ordered locus">PHZ_c2188</name>
</gene>
<name>B4RES3_PHEZH</name>
<dbReference type="Gene3D" id="2.40.50.1020">
    <property type="entry name" value="LytTr DNA-binding domain"/>
    <property type="match status" value="1"/>
</dbReference>
<organism evidence="3 4">
    <name type="scientific">Phenylobacterium zucineum (strain HLK1)</name>
    <dbReference type="NCBI Taxonomy" id="450851"/>
    <lineage>
        <taxon>Bacteria</taxon>
        <taxon>Pseudomonadati</taxon>
        <taxon>Pseudomonadota</taxon>
        <taxon>Alphaproteobacteria</taxon>
        <taxon>Caulobacterales</taxon>
        <taxon>Caulobacteraceae</taxon>
        <taxon>Phenylobacterium</taxon>
    </lineage>
</organism>
<dbReference type="AlphaFoldDB" id="B4RES3"/>
<dbReference type="GO" id="GO:0003677">
    <property type="term" value="F:DNA binding"/>
    <property type="evidence" value="ECO:0007669"/>
    <property type="project" value="InterPro"/>
</dbReference>
<evidence type="ECO:0000259" key="2">
    <source>
        <dbReference type="PROSITE" id="PS50930"/>
    </source>
</evidence>
<reference evidence="3 4" key="1">
    <citation type="journal article" date="2008" name="BMC Genomics">
        <title>Complete genome of Phenylobacterium zucineum - a novel facultative intracellular bacterium isolated from human erythroleukemia cell line K562.</title>
        <authorList>
            <person name="Luo Y."/>
            <person name="Xu X."/>
            <person name="Ding Z."/>
            <person name="Liu Z."/>
            <person name="Zhang B."/>
            <person name="Yan Z."/>
            <person name="Sun J."/>
            <person name="Hu S."/>
            <person name="Hu X."/>
        </authorList>
    </citation>
    <scope>NUCLEOTIDE SEQUENCE [LARGE SCALE GENOMIC DNA]</scope>
    <source>
        <strain evidence="3 4">HLK1</strain>
    </source>
</reference>
<accession>B4RES3</accession>